<reference evidence="1 2" key="1">
    <citation type="submission" date="2019-09" db="EMBL/GenBank/DDBJ databases">
        <title>Bird 10,000 Genomes (B10K) Project - Family phase.</title>
        <authorList>
            <person name="Zhang G."/>
        </authorList>
    </citation>
    <scope>NUCLEOTIDE SEQUENCE [LARGE SCALE GENOMIC DNA]</scope>
    <source>
        <strain evidence="1">B10K-DU-030-22</strain>
        <tissue evidence="1">Blood</tissue>
    </source>
</reference>
<dbReference type="Gene3D" id="2.60.40.10">
    <property type="entry name" value="Immunoglobulins"/>
    <property type="match status" value="1"/>
</dbReference>
<feature type="non-terminal residue" evidence="1">
    <location>
        <position position="107"/>
    </location>
</feature>
<gene>
    <name evidence="1" type="primary">Fcgr3</name>
    <name evidence="1" type="ORF">MOHOCH_R14848</name>
</gene>
<dbReference type="AlphaFoldDB" id="A0A7K7XGN8"/>
<dbReference type="InterPro" id="IPR036179">
    <property type="entry name" value="Ig-like_dom_sf"/>
</dbReference>
<proteinExistence type="predicted"/>
<organism evidence="1 2">
    <name type="scientific">Mohoua ochrocephala</name>
    <dbReference type="NCBI Taxonomy" id="874463"/>
    <lineage>
        <taxon>Eukaryota</taxon>
        <taxon>Metazoa</taxon>
        <taxon>Chordata</taxon>
        <taxon>Craniata</taxon>
        <taxon>Vertebrata</taxon>
        <taxon>Euteleostomi</taxon>
        <taxon>Archelosauria</taxon>
        <taxon>Archosauria</taxon>
        <taxon>Dinosauria</taxon>
        <taxon>Saurischia</taxon>
        <taxon>Theropoda</taxon>
        <taxon>Coelurosauria</taxon>
        <taxon>Aves</taxon>
        <taxon>Neognathae</taxon>
        <taxon>Neoaves</taxon>
        <taxon>Telluraves</taxon>
        <taxon>Australaves</taxon>
        <taxon>Passeriformes</taxon>
        <taxon>Meliphagoidea</taxon>
        <taxon>Acanthizidae</taxon>
        <taxon>Mohoua</taxon>
    </lineage>
</organism>
<dbReference type="Proteomes" id="UP000586926">
    <property type="component" value="Unassembled WGS sequence"/>
</dbReference>
<dbReference type="EMBL" id="VZTA01016061">
    <property type="protein sequence ID" value="NXA64875.1"/>
    <property type="molecule type" value="Genomic_DNA"/>
</dbReference>
<evidence type="ECO:0000313" key="2">
    <source>
        <dbReference type="Proteomes" id="UP000586926"/>
    </source>
</evidence>
<dbReference type="SUPFAM" id="SSF48726">
    <property type="entry name" value="Immunoglobulin"/>
    <property type="match status" value="1"/>
</dbReference>
<accession>A0A7K7XGN8</accession>
<protein>
    <submittedName>
        <fullName evidence="1">FCGR3 protein</fullName>
    </submittedName>
</protein>
<comment type="caution">
    <text evidence="1">The sequence shown here is derived from an EMBL/GenBank/DDBJ whole genome shotgun (WGS) entry which is preliminary data.</text>
</comment>
<dbReference type="InterPro" id="IPR013783">
    <property type="entry name" value="Ig-like_fold"/>
</dbReference>
<feature type="non-terminal residue" evidence="1">
    <location>
        <position position="1"/>
    </location>
</feature>
<sequence length="107" mass="12021">PPGVTGAPCPTDRLVLQVPAWVLLEGDTVTLRCQSWQDRSLTGVRFHLEEKDLRGPLHETELSLSPVQLHHGGRYCCGVLVYSVVSQWRELELMTVTVHSECRDGDR</sequence>
<keyword evidence="2" id="KW-1185">Reference proteome</keyword>
<evidence type="ECO:0000313" key="1">
    <source>
        <dbReference type="EMBL" id="NXA64875.1"/>
    </source>
</evidence>
<name>A0A7K7XGN8_9PASS</name>